<protein>
    <submittedName>
        <fullName evidence="2">Uncharacterized protein</fullName>
    </submittedName>
</protein>
<dbReference type="Proteomes" id="UP001159427">
    <property type="component" value="Unassembled WGS sequence"/>
</dbReference>
<feature type="non-terminal residue" evidence="2">
    <location>
        <position position="1"/>
    </location>
</feature>
<organism evidence="2 3">
    <name type="scientific">Porites evermanni</name>
    <dbReference type="NCBI Taxonomy" id="104178"/>
    <lineage>
        <taxon>Eukaryota</taxon>
        <taxon>Metazoa</taxon>
        <taxon>Cnidaria</taxon>
        <taxon>Anthozoa</taxon>
        <taxon>Hexacorallia</taxon>
        <taxon>Scleractinia</taxon>
        <taxon>Fungiina</taxon>
        <taxon>Poritidae</taxon>
        <taxon>Porites</taxon>
    </lineage>
</organism>
<feature type="compositionally biased region" description="Acidic residues" evidence="1">
    <location>
        <begin position="42"/>
        <end position="53"/>
    </location>
</feature>
<dbReference type="EMBL" id="CALNXI010000778">
    <property type="protein sequence ID" value="CAH3046334.1"/>
    <property type="molecule type" value="Genomic_DNA"/>
</dbReference>
<evidence type="ECO:0000313" key="2">
    <source>
        <dbReference type="EMBL" id="CAH3046334.1"/>
    </source>
</evidence>
<accession>A0ABN8NBT9</accession>
<feature type="compositionally biased region" description="Acidic residues" evidence="1">
    <location>
        <begin position="66"/>
        <end position="78"/>
    </location>
</feature>
<feature type="non-terminal residue" evidence="2">
    <location>
        <position position="126"/>
    </location>
</feature>
<proteinExistence type="predicted"/>
<name>A0ABN8NBT9_9CNID</name>
<sequence>GVLKRIQGYRRGTGGVQEGYSRVRITMFSNYNHFVQKGYGNFEDDDDDIESSQESEQSSQSSQSSEEMDSSGEEEEEHVDPWSRIQNEVCNRHEAQLEALINEYEQNGDSPEVARIKAENALLPVY</sequence>
<comment type="caution">
    <text evidence="2">The sequence shown here is derived from an EMBL/GenBank/DDBJ whole genome shotgun (WGS) entry which is preliminary data.</text>
</comment>
<feature type="compositionally biased region" description="Low complexity" evidence="1">
    <location>
        <begin position="54"/>
        <end position="65"/>
    </location>
</feature>
<reference evidence="2 3" key="1">
    <citation type="submission" date="2022-05" db="EMBL/GenBank/DDBJ databases">
        <authorList>
            <consortium name="Genoscope - CEA"/>
            <person name="William W."/>
        </authorList>
    </citation>
    <scope>NUCLEOTIDE SEQUENCE [LARGE SCALE GENOMIC DNA]</scope>
</reference>
<keyword evidence="3" id="KW-1185">Reference proteome</keyword>
<evidence type="ECO:0000313" key="3">
    <source>
        <dbReference type="Proteomes" id="UP001159427"/>
    </source>
</evidence>
<evidence type="ECO:0000256" key="1">
    <source>
        <dbReference type="SAM" id="MobiDB-lite"/>
    </source>
</evidence>
<gene>
    <name evidence="2" type="ORF">PEVE_00041211</name>
</gene>
<feature type="region of interest" description="Disordered" evidence="1">
    <location>
        <begin position="38"/>
        <end position="87"/>
    </location>
</feature>